<dbReference type="eggNOG" id="COG3451">
    <property type="taxonomic scope" value="Bacteria"/>
</dbReference>
<dbReference type="SUPFAM" id="SSF52540">
    <property type="entry name" value="P-loop containing nucleoside triphosphate hydrolases"/>
    <property type="match status" value="1"/>
</dbReference>
<feature type="domain" description="TraG P-loop" evidence="1">
    <location>
        <begin position="235"/>
        <end position="583"/>
    </location>
</feature>
<dbReference type="PANTHER" id="PTHR30121">
    <property type="entry name" value="UNCHARACTERIZED PROTEIN YJGR-RELATED"/>
    <property type="match status" value="1"/>
</dbReference>
<dbReference type="PANTHER" id="PTHR30121:SF6">
    <property type="entry name" value="SLR6007 PROTEIN"/>
    <property type="match status" value="1"/>
</dbReference>
<evidence type="ECO:0000313" key="3">
    <source>
        <dbReference type="Proteomes" id="UP000008457"/>
    </source>
</evidence>
<dbReference type="RefSeq" id="WP_013782025.1">
    <property type="nucleotide sequence ID" value="NC_015520.1"/>
</dbReference>
<evidence type="ECO:0000313" key="2">
    <source>
        <dbReference type="EMBL" id="AEE97599.1"/>
    </source>
</evidence>
<protein>
    <submittedName>
        <fullName evidence="2">AAA ATPase</fullName>
    </submittedName>
</protein>
<reference evidence="3" key="1">
    <citation type="submission" date="2010-11" db="EMBL/GenBank/DDBJ databases">
        <title>The complete genome of Mahella australiensis DSM 15567.</title>
        <authorList>
            <consortium name="US DOE Joint Genome Institute (JGI-PGF)"/>
            <person name="Lucas S."/>
            <person name="Copeland A."/>
            <person name="Lapidus A."/>
            <person name="Bruce D."/>
            <person name="Goodwin L."/>
            <person name="Pitluck S."/>
            <person name="Kyrpides N."/>
            <person name="Mavromatis K."/>
            <person name="Pagani I."/>
            <person name="Ivanova N."/>
            <person name="Teshima H."/>
            <person name="Brettin T."/>
            <person name="Detter J.C."/>
            <person name="Han C."/>
            <person name="Tapia R."/>
            <person name="Land M."/>
            <person name="Hauser L."/>
            <person name="Markowitz V."/>
            <person name="Cheng J.-F."/>
            <person name="Hugenholtz P."/>
            <person name="Woyke T."/>
            <person name="Wu D."/>
            <person name="Spring S."/>
            <person name="Pukall R."/>
            <person name="Steenblock K."/>
            <person name="Schneider S."/>
            <person name="Klenk H.-P."/>
            <person name="Eisen J.A."/>
        </authorList>
    </citation>
    <scope>NUCLEOTIDE SEQUENCE [LARGE SCALE GENOMIC DNA]</scope>
    <source>
        <strain evidence="3">DSM 15567 / CIP 107919 / 50-1 BON</strain>
    </source>
</reference>
<dbReference type="Pfam" id="PF19044">
    <property type="entry name" value="P-loop_TraG"/>
    <property type="match status" value="1"/>
</dbReference>
<dbReference type="InterPro" id="IPR043964">
    <property type="entry name" value="P-loop_TraG"/>
</dbReference>
<dbReference type="InterPro" id="IPR027417">
    <property type="entry name" value="P-loop_NTPase"/>
</dbReference>
<dbReference type="InterPro" id="IPR051162">
    <property type="entry name" value="T4SS_component"/>
</dbReference>
<sequence>MIKLFGKKHSNTDKSDDFDLHNGSIDLQSLFISDALEETADMLYLGPGRYARVYAVSVYPRDVYVGWLDDLFSAGEIDLSVSVESIPDNLVIKKLNEQVVKTAAMYDIQQKQGNILHLPQLQEMLSDLESERAAIQTNRDRMYYVTVLIAVYGKTVEELERRCIAVNDVLARKATQVRCLSFRQVEGLKAALPINTIPPRGFRRNVTTGGLISFFPIANPDMTHPSGIYLGSNLFTGAPVFLDSFIGPPLLNNQHITVFGIPGSGKSVCIKTILNKSALTGTHIAVLDREGEYKKSIEDLLGGKYITIRQGRSAGINPLDIEPDTDETGNKQYVPIMDKVADIRALLGTISQNFMGRALTAQEIVAIEQAVQEIYSQRGIDTHVESLYTEGGIKVDDGTYAIGGVKKAMPTLSDLQQSLAAKPNASEISEILKPFLKTGSMGFFDCNSTMDTDAPIVGFDLSAITDEFTKLYAHFVLLTWIWQNFVQKHRNAKKIVAVDEGWTFVRYKESAEFLETLARRGRKHNACLLIGSQFIDEFLSCEQGRAVINSANTSFLMRQNPDMVDKVVEYFHLAEGAKQLLSSFLPGETVFSLNGNVTAIKVEPVPYEWPYITT</sequence>
<organism evidence="2 3">
    <name type="scientific">Mahella australiensis (strain DSM 15567 / CIP 107919 / 50-1 BON)</name>
    <dbReference type="NCBI Taxonomy" id="697281"/>
    <lineage>
        <taxon>Bacteria</taxon>
        <taxon>Bacillati</taxon>
        <taxon>Bacillota</taxon>
        <taxon>Clostridia</taxon>
        <taxon>Thermoanaerobacterales</taxon>
        <taxon>Thermoanaerobacterales Family IV. Incertae Sedis</taxon>
        <taxon>Mahella</taxon>
    </lineage>
</organism>
<dbReference type="AlphaFoldDB" id="F3ZWX7"/>
<proteinExistence type="predicted"/>
<accession>F3ZWX7</accession>
<dbReference type="Proteomes" id="UP000008457">
    <property type="component" value="Chromosome"/>
</dbReference>
<reference evidence="2 3" key="2">
    <citation type="journal article" date="2011" name="Stand. Genomic Sci.">
        <title>Complete genome sequence of Mahella australiensis type strain (50-1 BON).</title>
        <authorList>
            <person name="Sikorski J."/>
            <person name="Teshima H."/>
            <person name="Nolan M."/>
            <person name="Lucas S."/>
            <person name="Hammon N."/>
            <person name="Deshpande S."/>
            <person name="Cheng J.F."/>
            <person name="Pitluck S."/>
            <person name="Liolios K."/>
            <person name="Pagani I."/>
            <person name="Ivanova N."/>
            <person name="Huntemann M."/>
            <person name="Mavromatis K."/>
            <person name="Ovchinikova G."/>
            <person name="Pati A."/>
            <person name="Tapia R."/>
            <person name="Han C."/>
            <person name="Goodwin L."/>
            <person name="Chen A."/>
            <person name="Palaniappan K."/>
            <person name="Land M."/>
            <person name="Hauser L."/>
            <person name="Ngatchou-Djao O.D."/>
            <person name="Rohde M."/>
            <person name="Pukall R."/>
            <person name="Spring S."/>
            <person name="Abt B."/>
            <person name="Goker M."/>
            <person name="Detter J.C."/>
            <person name="Woyke T."/>
            <person name="Bristow J."/>
            <person name="Markowitz V."/>
            <person name="Hugenholtz P."/>
            <person name="Eisen J.A."/>
            <person name="Kyrpides N.C."/>
            <person name="Klenk H.P."/>
            <person name="Lapidus A."/>
        </authorList>
    </citation>
    <scope>NUCLEOTIDE SEQUENCE [LARGE SCALE GENOMIC DNA]</scope>
    <source>
        <strain evidence="3">DSM 15567 / CIP 107919 / 50-1 BON</strain>
    </source>
</reference>
<dbReference type="HOGENOM" id="CLU_009097_4_1_9"/>
<keyword evidence="3" id="KW-1185">Reference proteome</keyword>
<name>F3ZWX7_MAHA5</name>
<gene>
    <name evidence="2" type="ordered locus">Mahau_2437</name>
</gene>
<dbReference type="STRING" id="697281.Mahau_2437"/>
<dbReference type="OrthoDB" id="9804380at2"/>
<dbReference type="EMBL" id="CP002360">
    <property type="protein sequence ID" value="AEE97599.1"/>
    <property type="molecule type" value="Genomic_DNA"/>
</dbReference>
<dbReference type="Gene3D" id="1.10.8.730">
    <property type="match status" value="1"/>
</dbReference>
<evidence type="ECO:0000259" key="1">
    <source>
        <dbReference type="Pfam" id="PF19044"/>
    </source>
</evidence>
<dbReference type="KEGG" id="mas:Mahau_2437"/>
<dbReference type="Gene3D" id="3.40.50.300">
    <property type="entry name" value="P-loop containing nucleotide triphosphate hydrolases"/>
    <property type="match status" value="1"/>
</dbReference>